<feature type="non-terminal residue" evidence="1">
    <location>
        <position position="1"/>
    </location>
</feature>
<dbReference type="EMBL" id="OW240912">
    <property type="protein sequence ID" value="CAH2221576.1"/>
    <property type="molecule type" value="Genomic_DNA"/>
</dbReference>
<dbReference type="Proteomes" id="UP001295444">
    <property type="component" value="Chromosome 05"/>
</dbReference>
<accession>A0AAD1R1R8</accession>
<evidence type="ECO:0000313" key="2">
    <source>
        <dbReference type="EMBL" id="CAH2293904.1"/>
    </source>
</evidence>
<dbReference type="EMBL" id="OW240916">
    <property type="protein sequence ID" value="CAH2293904.1"/>
    <property type="molecule type" value="Genomic_DNA"/>
</dbReference>
<keyword evidence="3" id="KW-1185">Reference proteome</keyword>
<dbReference type="AlphaFoldDB" id="A0AAD1R1R8"/>
<protein>
    <submittedName>
        <fullName evidence="1">Uncharacterized protein</fullName>
    </submittedName>
</protein>
<evidence type="ECO:0000313" key="1">
    <source>
        <dbReference type="EMBL" id="CAH2221576.1"/>
    </source>
</evidence>
<name>A0AAD1R1R8_PELCU</name>
<evidence type="ECO:0000313" key="3">
    <source>
        <dbReference type="Proteomes" id="UP001295444"/>
    </source>
</evidence>
<proteinExistence type="predicted"/>
<dbReference type="Proteomes" id="UP001295444">
    <property type="component" value="Chromosome 01"/>
</dbReference>
<sequence>EAIPFMIHCLMATKTAIAHRWKSPLTPTMPEILSRLDSLHAYERMASRLTNNQ</sequence>
<reference evidence="1" key="1">
    <citation type="submission" date="2022-03" db="EMBL/GenBank/DDBJ databases">
        <authorList>
            <person name="Alioto T."/>
            <person name="Alioto T."/>
            <person name="Gomez Garrido J."/>
        </authorList>
    </citation>
    <scope>NUCLEOTIDE SEQUENCE</scope>
</reference>
<organism evidence="1 3">
    <name type="scientific">Pelobates cultripes</name>
    <name type="common">Western spadefoot toad</name>
    <dbReference type="NCBI Taxonomy" id="61616"/>
    <lineage>
        <taxon>Eukaryota</taxon>
        <taxon>Metazoa</taxon>
        <taxon>Chordata</taxon>
        <taxon>Craniata</taxon>
        <taxon>Vertebrata</taxon>
        <taxon>Euteleostomi</taxon>
        <taxon>Amphibia</taxon>
        <taxon>Batrachia</taxon>
        <taxon>Anura</taxon>
        <taxon>Pelobatoidea</taxon>
        <taxon>Pelobatidae</taxon>
        <taxon>Pelobates</taxon>
    </lineage>
</organism>
<feature type="non-terminal residue" evidence="1">
    <location>
        <position position="53"/>
    </location>
</feature>
<gene>
    <name evidence="2" type="ORF">PECUL_23A001304</name>
    <name evidence="1" type="ORF">PECUL_23A055902</name>
</gene>